<gene>
    <name evidence="1" type="ORF">E2C01_003959</name>
</gene>
<dbReference type="EMBL" id="VSRR010000156">
    <property type="protein sequence ID" value="MPC11297.1"/>
    <property type="molecule type" value="Genomic_DNA"/>
</dbReference>
<dbReference type="AlphaFoldDB" id="A0A5B7CNL5"/>
<keyword evidence="2" id="KW-1185">Reference proteome</keyword>
<name>A0A5B7CNL5_PORTR</name>
<proteinExistence type="predicted"/>
<comment type="caution">
    <text evidence="1">The sequence shown here is derived from an EMBL/GenBank/DDBJ whole genome shotgun (WGS) entry which is preliminary data.</text>
</comment>
<accession>A0A5B7CNL5</accession>
<dbReference type="Proteomes" id="UP000324222">
    <property type="component" value="Unassembled WGS sequence"/>
</dbReference>
<protein>
    <submittedName>
        <fullName evidence="1">Uncharacterized protein</fullName>
    </submittedName>
</protein>
<evidence type="ECO:0000313" key="2">
    <source>
        <dbReference type="Proteomes" id="UP000324222"/>
    </source>
</evidence>
<evidence type="ECO:0000313" key="1">
    <source>
        <dbReference type="EMBL" id="MPC11297.1"/>
    </source>
</evidence>
<reference evidence="1 2" key="1">
    <citation type="submission" date="2019-05" db="EMBL/GenBank/DDBJ databases">
        <title>Another draft genome of Portunus trituberculatus and its Hox gene families provides insights of decapod evolution.</title>
        <authorList>
            <person name="Jeong J.-H."/>
            <person name="Song I."/>
            <person name="Kim S."/>
            <person name="Choi T."/>
            <person name="Kim D."/>
            <person name="Ryu S."/>
            <person name="Kim W."/>
        </authorList>
    </citation>
    <scope>NUCLEOTIDE SEQUENCE [LARGE SCALE GENOMIC DNA]</scope>
    <source>
        <tissue evidence="1">Muscle</tissue>
    </source>
</reference>
<sequence>MLFSQDCSRTRDAHQHPVYRVTSNTVSERYSGGCDDRALYVTKCAAV</sequence>
<organism evidence="1 2">
    <name type="scientific">Portunus trituberculatus</name>
    <name type="common">Swimming crab</name>
    <name type="synonym">Neptunus trituberculatus</name>
    <dbReference type="NCBI Taxonomy" id="210409"/>
    <lineage>
        <taxon>Eukaryota</taxon>
        <taxon>Metazoa</taxon>
        <taxon>Ecdysozoa</taxon>
        <taxon>Arthropoda</taxon>
        <taxon>Crustacea</taxon>
        <taxon>Multicrustacea</taxon>
        <taxon>Malacostraca</taxon>
        <taxon>Eumalacostraca</taxon>
        <taxon>Eucarida</taxon>
        <taxon>Decapoda</taxon>
        <taxon>Pleocyemata</taxon>
        <taxon>Brachyura</taxon>
        <taxon>Eubrachyura</taxon>
        <taxon>Portunoidea</taxon>
        <taxon>Portunidae</taxon>
        <taxon>Portuninae</taxon>
        <taxon>Portunus</taxon>
    </lineage>
</organism>